<dbReference type="EMBL" id="JAMZMK010005401">
    <property type="protein sequence ID" value="KAI7753551.1"/>
    <property type="molecule type" value="Genomic_DNA"/>
</dbReference>
<evidence type="ECO:0000313" key="2">
    <source>
        <dbReference type="Proteomes" id="UP001206925"/>
    </source>
</evidence>
<name>A0AAD5GV83_AMBAR</name>
<dbReference type="Proteomes" id="UP001206925">
    <property type="component" value="Unassembled WGS sequence"/>
</dbReference>
<protein>
    <submittedName>
        <fullName evidence="1">Uncharacterized protein</fullName>
    </submittedName>
</protein>
<proteinExistence type="predicted"/>
<sequence length="77" mass="8569">MVQRTETNGFKAILFVDDTPKLGRREAGIKKKTSIVEVEAATSALEKLTKMSRELTKFVLRMGSYRRGRGGALCYAS</sequence>
<evidence type="ECO:0000313" key="1">
    <source>
        <dbReference type="EMBL" id="KAI7753551.1"/>
    </source>
</evidence>
<dbReference type="AlphaFoldDB" id="A0AAD5GV83"/>
<gene>
    <name evidence="1" type="ORF">M8C21_005433</name>
</gene>
<organism evidence="1 2">
    <name type="scientific">Ambrosia artemisiifolia</name>
    <name type="common">Common ragweed</name>
    <dbReference type="NCBI Taxonomy" id="4212"/>
    <lineage>
        <taxon>Eukaryota</taxon>
        <taxon>Viridiplantae</taxon>
        <taxon>Streptophyta</taxon>
        <taxon>Embryophyta</taxon>
        <taxon>Tracheophyta</taxon>
        <taxon>Spermatophyta</taxon>
        <taxon>Magnoliopsida</taxon>
        <taxon>eudicotyledons</taxon>
        <taxon>Gunneridae</taxon>
        <taxon>Pentapetalae</taxon>
        <taxon>asterids</taxon>
        <taxon>campanulids</taxon>
        <taxon>Asterales</taxon>
        <taxon>Asteraceae</taxon>
        <taxon>Asteroideae</taxon>
        <taxon>Heliantheae alliance</taxon>
        <taxon>Heliantheae</taxon>
        <taxon>Ambrosia</taxon>
    </lineage>
</organism>
<accession>A0AAD5GV83</accession>
<keyword evidence="2" id="KW-1185">Reference proteome</keyword>
<comment type="caution">
    <text evidence="1">The sequence shown here is derived from an EMBL/GenBank/DDBJ whole genome shotgun (WGS) entry which is preliminary data.</text>
</comment>
<reference evidence="1" key="1">
    <citation type="submission" date="2022-06" db="EMBL/GenBank/DDBJ databases">
        <title>Uncovering the hologenomic basis of an extraordinary plant invasion.</title>
        <authorList>
            <person name="Bieker V.C."/>
            <person name="Martin M.D."/>
            <person name="Gilbert T."/>
            <person name="Hodgins K."/>
            <person name="Battlay P."/>
            <person name="Petersen B."/>
            <person name="Wilson J."/>
        </authorList>
    </citation>
    <scope>NUCLEOTIDE SEQUENCE</scope>
    <source>
        <strain evidence="1">AA19_3_7</strain>
        <tissue evidence="1">Leaf</tissue>
    </source>
</reference>